<protein>
    <submittedName>
        <fullName evidence="1">Uncharacterized protein</fullName>
    </submittedName>
</protein>
<dbReference type="EMBL" id="UINC01126167">
    <property type="protein sequence ID" value="SVD04472.1"/>
    <property type="molecule type" value="Genomic_DNA"/>
</dbReference>
<dbReference type="AlphaFoldDB" id="A0A382S4J0"/>
<organism evidence="1">
    <name type="scientific">marine metagenome</name>
    <dbReference type="NCBI Taxonomy" id="408172"/>
    <lineage>
        <taxon>unclassified sequences</taxon>
        <taxon>metagenomes</taxon>
        <taxon>ecological metagenomes</taxon>
    </lineage>
</organism>
<accession>A0A382S4J0</accession>
<gene>
    <name evidence="1" type="ORF">METZ01_LOCUS357326</name>
</gene>
<sequence length="25" mass="2773">MSSRLTKSDVERIASLAHLELSEAE</sequence>
<evidence type="ECO:0000313" key="1">
    <source>
        <dbReference type="EMBL" id="SVD04472.1"/>
    </source>
</evidence>
<feature type="non-terminal residue" evidence="1">
    <location>
        <position position="25"/>
    </location>
</feature>
<reference evidence="1" key="1">
    <citation type="submission" date="2018-05" db="EMBL/GenBank/DDBJ databases">
        <authorList>
            <person name="Lanie J.A."/>
            <person name="Ng W.-L."/>
            <person name="Kazmierczak K.M."/>
            <person name="Andrzejewski T.M."/>
            <person name="Davidsen T.M."/>
            <person name="Wayne K.J."/>
            <person name="Tettelin H."/>
            <person name="Glass J.I."/>
            <person name="Rusch D."/>
            <person name="Podicherti R."/>
            <person name="Tsui H.-C.T."/>
            <person name="Winkler M.E."/>
        </authorList>
    </citation>
    <scope>NUCLEOTIDE SEQUENCE</scope>
</reference>
<dbReference type="Gene3D" id="1.10.20.60">
    <property type="entry name" value="Glu-tRNAGln amidotransferase C subunit, N-terminal domain"/>
    <property type="match status" value="1"/>
</dbReference>
<proteinExistence type="predicted"/>
<name>A0A382S4J0_9ZZZZ</name>